<protein>
    <submittedName>
        <fullName evidence="1">Ribosome-associated translation inhibitor RaiA</fullName>
    </submittedName>
</protein>
<name>A0A846MNQ3_9BACT</name>
<comment type="caution">
    <text evidence="1">The sequence shown here is derived from an EMBL/GenBank/DDBJ whole genome shotgun (WGS) entry which is preliminary data.</text>
</comment>
<dbReference type="AlphaFoldDB" id="A0A846MNQ3"/>
<keyword evidence="2" id="KW-1185">Reference proteome</keyword>
<sequence length="109" mass="13291">MVELVVKNLKEVEEQYRDRIERVCKKKITFFERLFKRYDKDLTLEVIFDHSASTYKVSASIDLKSKKVLLAKEDKDPLKAVIHLLDEFRKVVKRQYDHERKLYVFKRKR</sequence>
<dbReference type="InterPro" id="IPR036567">
    <property type="entry name" value="RHF-like"/>
</dbReference>
<gene>
    <name evidence="1" type="ORF">FHS56_000571</name>
</gene>
<dbReference type="RefSeq" id="WP_166918361.1">
    <property type="nucleotide sequence ID" value="NZ_JAASRN010000001.1"/>
</dbReference>
<proteinExistence type="predicted"/>
<dbReference type="EMBL" id="JAASRN010000001">
    <property type="protein sequence ID" value="NIK73085.1"/>
    <property type="molecule type" value="Genomic_DNA"/>
</dbReference>
<organism evidence="1 2">
    <name type="scientific">Thermonema lapsum</name>
    <dbReference type="NCBI Taxonomy" id="28195"/>
    <lineage>
        <taxon>Bacteria</taxon>
        <taxon>Pseudomonadati</taxon>
        <taxon>Bacteroidota</taxon>
        <taxon>Cytophagia</taxon>
        <taxon>Cytophagales</taxon>
        <taxon>Thermonemataceae</taxon>
        <taxon>Thermonema</taxon>
    </lineage>
</organism>
<dbReference type="SUPFAM" id="SSF69754">
    <property type="entry name" value="Ribosome binding protein Y (YfiA homologue)"/>
    <property type="match status" value="1"/>
</dbReference>
<accession>A0A846MNQ3</accession>
<dbReference type="Proteomes" id="UP000537126">
    <property type="component" value="Unassembled WGS sequence"/>
</dbReference>
<reference evidence="1 2" key="1">
    <citation type="submission" date="2020-03" db="EMBL/GenBank/DDBJ databases">
        <title>Genomic Encyclopedia of Type Strains, Phase IV (KMG-IV): sequencing the most valuable type-strain genomes for metagenomic binning, comparative biology and taxonomic classification.</title>
        <authorList>
            <person name="Goeker M."/>
        </authorList>
    </citation>
    <scope>NUCLEOTIDE SEQUENCE [LARGE SCALE GENOMIC DNA]</scope>
    <source>
        <strain evidence="1 2">DSM 5718</strain>
    </source>
</reference>
<evidence type="ECO:0000313" key="1">
    <source>
        <dbReference type="EMBL" id="NIK73085.1"/>
    </source>
</evidence>
<evidence type="ECO:0000313" key="2">
    <source>
        <dbReference type="Proteomes" id="UP000537126"/>
    </source>
</evidence>